<dbReference type="PANTHER" id="PTHR43775:SF51">
    <property type="entry name" value="INACTIVE PHENOLPHTHIOCEROL SYNTHESIS POLYKETIDE SYNTHASE TYPE I PKS1-RELATED"/>
    <property type="match status" value="1"/>
</dbReference>
<sequence length="375" mass="40325">MAMAGGVSIRLPLKGGYLYSEGGIHSPDGHCRAFDANAKGTVSGSGVGIVVLKRLEDALNDNDTIDAIIKGSAINNDGTVKVSYSAPSIEGQAKANASAQIMAEVEPENITYIEAHGTGTPLGEPIEVAALTQVFAAKTEDKNFCALGAVKTNIGHLDAAAGVAGLIKTILALKHQLIPPSLNFEQPNPQIDFENSPFYVNTKPSVWSKDNNTPRCSGVSSFGMGGTNAHVIVEEAPPLQVNKGAGEQGRKYNLLVLSAKTESAIETATNNLVEYLKQHPEINLADVAYTLQVGRRPFNYRRILVCENDRDAIEAFSNKDTSRVTTGFYSVRDREIVFMFPGQGTQYADMGKELYQSEPVLKTRSIAVRNCSNLY</sequence>
<dbReference type="InterPro" id="IPR016035">
    <property type="entry name" value="Acyl_Trfase/lysoPLipase"/>
</dbReference>
<name>A0A563VPK6_9CYAN</name>
<dbReference type="Proteomes" id="UP000320055">
    <property type="component" value="Unassembled WGS sequence"/>
</dbReference>
<dbReference type="InterPro" id="IPR020841">
    <property type="entry name" value="PKS_Beta-ketoAc_synthase_dom"/>
</dbReference>
<dbReference type="SMART" id="SM00825">
    <property type="entry name" value="PKS_KS"/>
    <property type="match status" value="1"/>
</dbReference>
<evidence type="ECO:0000313" key="4">
    <source>
        <dbReference type="EMBL" id="VEP13340.1"/>
    </source>
</evidence>
<dbReference type="Pfam" id="PF22621">
    <property type="entry name" value="CurL-like_PKS_C"/>
    <property type="match status" value="1"/>
</dbReference>
<dbReference type="InterPro" id="IPR014031">
    <property type="entry name" value="Ketoacyl_synth_C"/>
</dbReference>
<dbReference type="Pfam" id="PF00109">
    <property type="entry name" value="ketoacyl-synt"/>
    <property type="match status" value="1"/>
</dbReference>
<protein>
    <submittedName>
        <fullName evidence="4">Phthiocerol synthesis polyketide synthase type I PpsE</fullName>
    </submittedName>
</protein>
<reference evidence="4 5" key="1">
    <citation type="submission" date="2019-01" db="EMBL/GenBank/DDBJ databases">
        <authorList>
            <person name="Brito A."/>
        </authorList>
    </citation>
    <scope>NUCLEOTIDE SEQUENCE [LARGE SCALE GENOMIC DNA]</scope>
    <source>
        <strain evidence="4">1</strain>
    </source>
</reference>
<dbReference type="InterPro" id="IPR016039">
    <property type="entry name" value="Thiolase-like"/>
</dbReference>
<dbReference type="PANTHER" id="PTHR43775">
    <property type="entry name" value="FATTY ACID SYNTHASE"/>
    <property type="match status" value="1"/>
</dbReference>
<dbReference type="SUPFAM" id="SSF53901">
    <property type="entry name" value="Thiolase-like"/>
    <property type="match status" value="1"/>
</dbReference>
<accession>A0A563VPK6</accession>
<dbReference type="Gene3D" id="3.40.366.10">
    <property type="entry name" value="Malonyl-Coenzyme A Acyl Carrier Protein, domain 2"/>
    <property type="match status" value="1"/>
</dbReference>
<evidence type="ECO:0000256" key="1">
    <source>
        <dbReference type="ARBA" id="ARBA00022679"/>
    </source>
</evidence>
<evidence type="ECO:0000313" key="5">
    <source>
        <dbReference type="Proteomes" id="UP000320055"/>
    </source>
</evidence>
<dbReference type="Gene3D" id="3.40.47.10">
    <property type="match status" value="1"/>
</dbReference>
<comment type="similarity">
    <text evidence="2">Belongs to the thiolase-like superfamily. Beta-ketoacyl-ACP synthases family.</text>
</comment>
<dbReference type="InterPro" id="IPR014030">
    <property type="entry name" value="Ketoacyl_synth_N"/>
</dbReference>
<dbReference type="InterPro" id="IPR001227">
    <property type="entry name" value="Ac_transferase_dom_sf"/>
</dbReference>
<evidence type="ECO:0000256" key="2">
    <source>
        <dbReference type="RuleBase" id="RU003694"/>
    </source>
</evidence>
<evidence type="ECO:0000259" key="3">
    <source>
        <dbReference type="PROSITE" id="PS52004"/>
    </source>
</evidence>
<dbReference type="SUPFAM" id="SSF52151">
    <property type="entry name" value="FabD/lysophospholipase-like"/>
    <property type="match status" value="1"/>
</dbReference>
<dbReference type="Gene3D" id="3.30.70.3290">
    <property type="match status" value="1"/>
</dbReference>
<feature type="domain" description="Ketosynthase family 3 (KS3)" evidence="3">
    <location>
        <begin position="1"/>
        <end position="235"/>
    </location>
</feature>
<gene>
    <name evidence="4" type="ORF">H1P_1950006</name>
</gene>
<dbReference type="EMBL" id="CAACVJ010000107">
    <property type="protein sequence ID" value="VEP13340.1"/>
    <property type="molecule type" value="Genomic_DNA"/>
</dbReference>
<dbReference type="PROSITE" id="PS52004">
    <property type="entry name" value="KS3_2"/>
    <property type="match status" value="1"/>
</dbReference>
<keyword evidence="1 2" id="KW-0808">Transferase</keyword>
<dbReference type="CDD" id="cd00833">
    <property type="entry name" value="PKS"/>
    <property type="match status" value="1"/>
</dbReference>
<dbReference type="GO" id="GO:0006633">
    <property type="term" value="P:fatty acid biosynthetic process"/>
    <property type="evidence" value="ECO:0007669"/>
    <property type="project" value="TreeGrafter"/>
</dbReference>
<organism evidence="4 5">
    <name type="scientific">Hyella patelloides LEGE 07179</name>
    <dbReference type="NCBI Taxonomy" id="945734"/>
    <lineage>
        <taxon>Bacteria</taxon>
        <taxon>Bacillati</taxon>
        <taxon>Cyanobacteriota</taxon>
        <taxon>Cyanophyceae</taxon>
        <taxon>Pleurocapsales</taxon>
        <taxon>Hyellaceae</taxon>
        <taxon>Hyella</taxon>
    </lineage>
</organism>
<dbReference type="InterPro" id="IPR050091">
    <property type="entry name" value="PKS_NRPS_Biosynth_Enz"/>
</dbReference>
<dbReference type="AlphaFoldDB" id="A0A563VPK6"/>
<dbReference type="Pfam" id="PF02801">
    <property type="entry name" value="Ketoacyl-synt_C"/>
    <property type="match status" value="1"/>
</dbReference>
<dbReference type="GO" id="GO:0004312">
    <property type="term" value="F:fatty acid synthase activity"/>
    <property type="evidence" value="ECO:0007669"/>
    <property type="project" value="TreeGrafter"/>
</dbReference>
<proteinExistence type="inferred from homology"/>
<keyword evidence="5" id="KW-1185">Reference proteome</keyword>